<evidence type="ECO:0000313" key="2">
    <source>
        <dbReference type="EMBL" id="KQJ82180.1"/>
    </source>
</evidence>
<dbReference type="Proteomes" id="UP000008810">
    <property type="component" value="Chromosome 5"/>
</dbReference>
<feature type="compositionally biased region" description="Basic and acidic residues" evidence="1">
    <location>
        <begin position="41"/>
        <end position="52"/>
    </location>
</feature>
<dbReference type="InParanoid" id="A0A0Q3E7A8"/>
<reference evidence="2 3" key="1">
    <citation type="journal article" date="2010" name="Nature">
        <title>Genome sequencing and analysis of the model grass Brachypodium distachyon.</title>
        <authorList>
            <consortium name="International Brachypodium Initiative"/>
        </authorList>
    </citation>
    <scope>NUCLEOTIDE SEQUENCE [LARGE SCALE GENOMIC DNA]</scope>
    <source>
        <strain evidence="2 3">Bd21</strain>
    </source>
</reference>
<proteinExistence type="predicted"/>
<accession>A0A0Q3E7A8</accession>
<dbReference type="EMBL" id="CM000884">
    <property type="protein sequence ID" value="KQJ82180.1"/>
    <property type="molecule type" value="Genomic_DNA"/>
</dbReference>
<reference evidence="2" key="2">
    <citation type="submission" date="2017-06" db="EMBL/GenBank/DDBJ databases">
        <title>WGS assembly of Brachypodium distachyon.</title>
        <authorList>
            <consortium name="The International Brachypodium Initiative"/>
            <person name="Lucas S."/>
            <person name="Harmon-Smith M."/>
            <person name="Lail K."/>
            <person name="Tice H."/>
            <person name="Grimwood J."/>
            <person name="Bruce D."/>
            <person name="Barry K."/>
            <person name="Shu S."/>
            <person name="Lindquist E."/>
            <person name="Wang M."/>
            <person name="Pitluck S."/>
            <person name="Vogel J.P."/>
            <person name="Garvin D.F."/>
            <person name="Mockler T.C."/>
            <person name="Schmutz J."/>
            <person name="Rokhsar D."/>
            <person name="Bevan M.W."/>
        </authorList>
    </citation>
    <scope>NUCLEOTIDE SEQUENCE</scope>
    <source>
        <strain evidence="2">Bd21</strain>
    </source>
</reference>
<dbReference type="AlphaFoldDB" id="A0A0Q3E7A8"/>
<keyword evidence="4" id="KW-1185">Reference proteome</keyword>
<feature type="region of interest" description="Disordered" evidence="1">
    <location>
        <begin position="1"/>
        <end position="73"/>
    </location>
</feature>
<dbReference type="EnsemblPlants" id="KQJ82180">
    <property type="protein sequence ID" value="KQJ82180"/>
    <property type="gene ID" value="BRADI_5g07194v3"/>
</dbReference>
<evidence type="ECO:0000256" key="1">
    <source>
        <dbReference type="SAM" id="MobiDB-lite"/>
    </source>
</evidence>
<reference evidence="3" key="3">
    <citation type="submission" date="2018-08" db="UniProtKB">
        <authorList>
            <consortium name="EnsemblPlants"/>
        </authorList>
    </citation>
    <scope>IDENTIFICATION</scope>
    <source>
        <strain evidence="3">cv. Bd21</strain>
    </source>
</reference>
<sequence>MNNAGLNFSERPLREHKLDHNTAGSHTHTKTNQQNKTKKKMKEEADHADRPFGWRGSVRGHILAKEAEEPVRS</sequence>
<dbReference type="Gramene" id="KQJ82180">
    <property type="protein sequence ID" value="KQJ82180"/>
    <property type="gene ID" value="BRADI_5g07194v3"/>
</dbReference>
<evidence type="ECO:0000313" key="3">
    <source>
        <dbReference type="EnsemblPlants" id="KQJ82180"/>
    </source>
</evidence>
<gene>
    <name evidence="2" type="ORF">BRADI_5g07194v3</name>
</gene>
<feature type="compositionally biased region" description="Basic and acidic residues" evidence="1">
    <location>
        <begin position="63"/>
        <end position="73"/>
    </location>
</feature>
<evidence type="ECO:0000313" key="4">
    <source>
        <dbReference type="Proteomes" id="UP000008810"/>
    </source>
</evidence>
<name>A0A0Q3E7A8_BRADI</name>
<feature type="compositionally biased region" description="Basic and acidic residues" evidence="1">
    <location>
        <begin position="11"/>
        <end position="20"/>
    </location>
</feature>
<protein>
    <submittedName>
        <fullName evidence="2 3">Uncharacterized protein</fullName>
    </submittedName>
</protein>
<organism evidence="2">
    <name type="scientific">Brachypodium distachyon</name>
    <name type="common">Purple false brome</name>
    <name type="synonym">Trachynia distachya</name>
    <dbReference type="NCBI Taxonomy" id="15368"/>
    <lineage>
        <taxon>Eukaryota</taxon>
        <taxon>Viridiplantae</taxon>
        <taxon>Streptophyta</taxon>
        <taxon>Embryophyta</taxon>
        <taxon>Tracheophyta</taxon>
        <taxon>Spermatophyta</taxon>
        <taxon>Magnoliopsida</taxon>
        <taxon>Liliopsida</taxon>
        <taxon>Poales</taxon>
        <taxon>Poaceae</taxon>
        <taxon>BOP clade</taxon>
        <taxon>Pooideae</taxon>
        <taxon>Stipodae</taxon>
        <taxon>Brachypodieae</taxon>
        <taxon>Brachypodium</taxon>
    </lineage>
</organism>